<accession>A0A840PGP0</accession>
<keyword evidence="2" id="KW-0223">Dioxygenase</keyword>
<dbReference type="Gene3D" id="3.10.180.10">
    <property type="entry name" value="2,3-Dihydroxybiphenyl 1,2-Dioxygenase, domain 1"/>
    <property type="match status" value="1"/>
</dbReference>
<dbReference type="Proteomes" id="UP000578449">
    <property type="component" value="Unassembled WGS sequence"/>
</dbReference>
<feature type="domain" description="VOC" evidence="1">
    <location>
        <begin position="6"/>
        <end position="123"/>
    </location>
</feature>
<evidence type="ECO:0000259" key="1">
    <source>
        <dbReference type="PROSITE" id="PS51819"/>
    </source>
</evidence>
<proteinExistence type="predicted"/>
<name>A0A840PGP0_9ACTN</name>
<dbReference type="PANTHER" id="PTHR35908">
    <property type="entry name" value="HYPOTHETICAL FUSION PROTEIN"/>
    <property type="match status" value="1"/>
</dbReference>
<dbReference type="Pfam" id="PF18029">
    <property type="entry name" value="Glyoxalase_6"/>
    <property type="match status" value="1"/>
</dbReference>
<dbReference type="InterPro" id="IPR037523">
    <property type="entry name" value="VOC_core"/>
</dbReference>
<evidence type="ECO:0000313" key="2">
    <source>
        <dbReference type="EMBL" id="MBB5135205.1"/>
    </source>
</evidence>
<keyword evidence="3" id="KW-1185">Reference proteome</keyword>
<dbReference type="GO" id="GO:0016829">
    <property type="term" value="F:lyase activity"/>
    <property type="evidence" value="ECO:0007669"/>
    <property type="project" value="UniProtKB-KW"/>
</dbReference>
<gene>
    <name evidence="2" type="ORF">HNP84_004941</name>
</gene>
<dbReference type="InterPro" id="IPR041581">
    <property type="entry name" value="Glyoxalase_6"/>
</dbReference>
<dbReference type="SUPFAM" id="SSF54593">
    <property type="entry name" value="Glyoxalase/Bleomycin resistance protein/Dihydroxybiphenyl dioxygenase"/>
    <property type="match status" value="1"/>
</dbReference>
<dbReference type="PROSITE" id="PS51819">
    <property type="entry name" value="VOC"/>
    <property type="match status" value="1"/>
</dbReference>
<keyword evidence="2" id="KW-0560">Oxidoreductase</keyword>
<dbReference type="PANTHER" id="PTHR35908:SF1">
    <property type="entry name" value="CONSERVED PROTEIN"/>
    <property type="match status" value="1"/>
</dbReference>
<dbReference type="GO" id="GO:0051213">
    <property type="term" value="F:dioxygenase activity"/>
    <property type="evidence" value="ECO:0007669"/>
    <property type="project" value="UniProtKB-KW"/>
</dbReference>
<sequence>MAGVAKMHSTVLDCPDPKELARFYAQVLGWEVTKLDDEWSTIEGADGRKLSFQRAEDYRRPEWPDPERPQQLHLDLIAADVDAAEKFVLELGATMPEHQPGRPDGDFRVYLDPAGHPFCLCVEDGTAWS</sequence>
<dbReference type="CDD" id="cd06587">
    <property type="entry name" value="VOC"/>
    <property type="match status" value="1"/>
</dbReference>
<keyword evidence="2" id="KW-0456">Lyase</keyword>
<protein>
    <submittedName>
        <fullName evidence="2">Catechol 2,3-dioxygenase-like lactoylglutathione lyase family enzyme</fullName>
    </submittedName>
</protein>
<dbReference type="EMBL" id="JACHGN010000010">
    <property type="protein sequence ID" value="MBB5135205.1"/>
    <property type="molecule type" value="Genomic_DNA"/>
</dbReference>
<evidence type="ECO:0000313" key="3">
    <source>
        <dbReference type="Proteomes" id="UP000578449"/>
    </source>
</evidence>
<dbReference type="RefSeq" id="WP_185052150.1">
    <property type="nucleotide sequence ID" value="NZ_BAABIX010000015.1"/>
</dbReference>
<organism evidence="2 3">
    <name type="scientific">Thermocatellispora tengchongensis</name>
    <dbReference type="NCBI Taxonomy" id="1073253"/>
    <lineage>
        <taxon>Bacteria</taxon>
        <taxon>Bacillati</taxon>
        <taxon>Actinomycetota</taxon>
        <taxon>Actinomycetes</taxon>
        <taxon>Streptosporangiales</taxon>
        <taxon>Streptosporangiaceae</taxon>
        <taxon>Thermocatellispora</taxon>
    </lineage>
</organism>
<reference evidence="2 3" key="1">
    <citation type="submission" date="2020-08" db="EMBL/GenBank/DDBJ databases">
        <title>Genomic Encyclopedia of Type Strains, Phase IV (KMG-IV): sequencing the most valuable type-strain genomes for metagenomic binning, comparative biology and taxonomic classification.</title>
        <authorList>
            <person name="Goeker M."/>
        </authorList>
    </citation>
    <scope>NUCLEOTIDE SEQUENCE [LARGE SCALE GENOMIC DNA]</scope>
    <source>
        <strain evidence="2 3">DSM 45615</strain>
    </source>
</reference>
<dbReference type="InterPro" id="IPR029068">
    <property type="entry name" value="Glyas_Bleomycin-R_OHBP_Dase"/>
</dbReference>
<dbReference type="AlphaFoldDB" id="A0A840PGP0"/>
<comment type="caution">
    <text evidence="2">The sequence shown here is derived from an EMBL/GenBank/DDBJ whole genome shotgun (WGS) entry which is preliminary data.</text>
</comment>